<feature type="domain" description="Polymerase nucleotidyl transferase" evidence="1">
    <location>
        <begin position="15"/>
        <end position="46"/>
    </location>
</feature>
<organism evidence="2 3">
    <name type="scientific">Paractinoplanes ovalisporus</name>
    <dbReference type="NCBI Taxonomy" id="2810368"/>
    <lineage>
        <taxon>Bacteria</taxon>
        <taxon>Bacillati</taxon>
        <taxon>Actinomycetota</taxon>
        <taxon>Actinomycetes</taxon>
        <taxon>Micromonosporales</taxon>
        <taxon>Micromonosporaceae</taxon>
        <taxon>Paractinoplanes</taxon>
    </lineage>
</organism>
<dbReference type="CDD" id="cd05403">
    <property type="entry name" value="NT_KNTase_like"/>
    <property type="match status" value="1"/>
</dbReference>
<proteinExistence type="predicted"/>
<comment type="caution">
    <text evidence="2">The sequence shown here is derived from an EMBL/GenBank/DDBJ whole genome shotgun (WGS) entry which is preliminary data.</text>
</comment>
<evidence type="ECO:0000259" key="1">
    <source>
        <dbReference type="Pfam" id="PF01909"/>
    </source>
</evidence>
<gene>
    <name evidence="2" type="ORF">JIG36_10365</name>
</gene>
<reference evidence="2 3" key="1">
    <citation type="submission" date="2021-01" db="EMBL/GenBank/DDBJ databases">
        <title>Actinoplanes sp. nov. LDG1-06 isolated from lichen.</title>
        <authorList>
            <person name="Saeng-In P."/>
            <person name="Phongsopitanun W."/>
            <person name="Kanchanasin P."/>
            <person name="Yuki M."/>
            <person name="Kudo T."/>
            <person name="Ohkuma M."/>
            <person name="Tanasupawat S."/>
        </authorList>
    </citation>
    <scope>NUCLEOTIDE SEQUENCE [LARGE SCALE GENOMIC DNA]</scope>
    <source>
        <strain evidence="2 3">LDG1-06</strain>
    </source>
</reference>
<dbReference type="EMBL" id="JAENHP010000003">
    <property type="protein sequence ID" value="MBM2615959.1"/>
    <property type="molecule type" value="Genomic_DNA"/>
</dbReference>
<dbReference type="InterPro" id="IPR002934">
    <property type="entry name" value="Polymerase_NTP_transf_dom"/>
</dbReference>
<evidence type="ECO:0000313" key="3">
    <source>
        <dbReference type="Proteomes" id="UP000632138"/>
    </source>
</evidence>
<dbReference type="RefSeq" id="WP_203375887.1">
    <property type="nucleotide sequence ID" value="NZ_JAENHP010000003.1"/>
</dbReference>
<keyword evidence="3" id="KW-1185">Reference proteome</keyword>
<accession>A0ABS2A7Z3</accession>
<dbReference type="Proteomes" id="UP000632138">
    <property type="component" value="Unassembled WGS sequence"/>
</dbReference>
<dbReference type="Gene3D" id="3.30.460.10">
    <property type="entry name" value="Beta Polymerase, domain 2"/>
    <property type="match status" value="1"/>
</dbReference>
<dbReference type="SUPFAM" id="SSF81301">
    <property type="entry name" value="Nucleotidyltransferase"/>
    <property type="match status" value="1"/>
</dbReference>
<dbReference type="InterPro" id="IPR043519">
    <property type="entry name" value="NT_sf"/>
</dbReference>
<sequence>MEILDELMARAEADSRVRGVILTGSHARGLATAHSDVDVTVVLPDADHDWRRDRTGVVDLAWLTVDQLADTSDPWQRYAFRGARVLLDRGGVAELVGRQAEPTGDEARHWAEDYLDGYVNLLYRAAKSRRDGHPGAALLDEQESVSWLLGTVFALYGRVRPYSKYLKWELSTFPLPEPWNDHLAPEHVAHHPVELFPAVERLARERGHGELLDSWGTDIDLIRNSRRGAGQVGV</sequence>
<dbReference type="Pfam" id="PF01909">
    <property type="entry name" value="NTP_transf_2"/>
    <property type="match status" value="1"/>
</dbReference>
<name>A0ABS2A7Z3_9ACTN</name>
<protein>
    <submittedName>
        <fullName evidence="2">Nucleotidyltransferase domain-containing protein</fullName>
    </submittedName>
</protein>
<evidence type="ECO:0000313" key="2">
    <source>
        <dbReference type="EMBL" id="MBM2615959.1"/>
    </source>
</evidence>